<evidence type="ECO:0000313" key="2">
    <source>
        <dbReference type="EMBL" id="GAF89609.1"/>
    </source>
</evidence>
<protein>
    <submittedName>
        <fullName evidence="2">Uncharacterized protein</fullName>
    </submittedName>
</protein>
<gene>
    <name evidence="2" type="ORF">S01H1_18806</name>
</gene>
<feature type="compositionally biased region" description="Basic and acidic residues" evidence="1">
    <location>
        <begin position="39"/>
        <end position="48"/>
    </location>
</feature>
<dbReference type="EMBL" id="BARS01010088">
    <property type="protein sequence ID" value="GAF89609.1"/>
    <property type="molecule type" value="Genomic_DNA"/>
</dbReference>
<sequence>VRLDLMTRAYMATITEYRKIAPIQEKLYRRMSREMDEMDEADRWKYDEEEKPPDESGDGPPPLDDRL</sequence>
<organism evidence="2">
    <name type="scientific">marine sediment metagenome</name>
    <dbReference type="NCBI Taxonomy" id="412755"/>
    <lineage>
        <taxon>unclassified sequences</taxon>
        <taxon>metagenomes</taxon>
        <taxon>ecological metagenomes</taxon>
    </lineage>
</organism>
<reference evidence="2" key="1">
    <citation type="journal article" date="2014" name="Front. Microbiol.">
        <title>High frequency of phylogenetically diverse reductive dehalogenase-homologous genes in deep subseafloor sedimentary metagenomes.</title>
        <authorList>
            <person name="Kawai M."/>
            <person name="Futagami T."/>
            <person name="Toyoda A."/>
            <person name="Takaki Y."/>
            <person name="Nishi S."/>
            <person name="Hori S."/>
            <person name="Arai W."/>
            <person name="Tsubouchi T."/>
            <person name="Morono Y."/>
            <person name="Uchiyama I."/>
            <person name="Ito T."/>
            <person name="Fujiyama A."/>
            <person name="Inagaki F."/>
            <person name="Takami H."/>
        </authorList>
    </citation>
    <scope>NUCLEOTIDE SEQUENCE</scope>
    <source>
        <strain evidence="2">Expedition CK06-06</strain>
    </source>
</reference>
<evidence type="ECO:0000256" key="1">
    <source>
        <dbReference type="SAM" id="MobiDB-lite"/>
    </source>
</evidence>
<feature type="non-terminal residue" evidence="2">
    <location>
        <position position="1"/>
    </location>
</feature>
<proteinExistence type="predicted"/>
<dbReference type="AlphaFoldDB" id="X0T8S4"/>
<comment type="caution">
    <text evidence="2">The sequence shown here is derived from an EMBL/GenBank/DDBJ whole genome shotgun (WGS) entry which is preliminary data.</text>
</comment>
<name>X0T8S4_9ZZZZ</name>
<feature type="region of interest" description="Disordered" evidence="1">
    <location>
        <begin position="39"/>
        <end position="67"/>
    </location>
</feature>
<accession>X0T8S4</accession>